<proteinExistence type="predicted"/>
<evidence type="ECO:0008006" key="3">
    <source>
        <dbReference type="Google" id="ProtNLM"/>
    </source>
</evidence>
<comment type="caution">
    <text evidence="1">The sequence shown here is derived from an EMBL/GenBank/DDBJ whole genome shotgun (WGS) entry which is preliminary data.</text>
</comment>
<organism evidence="1 2">
    <name type="scientific">Phaeodactylibacter luteus</name>
    <dbReference type="NCBI Taxonomy" id="1564516"/>
    <lineage>
        <taxon>Bacteria</taxon>
        <taxon>Pseudomonadati</taxon>
        <taxon>Bacteroidota</taxon>
        <taxon>Saprospiria</taxon>
        <taxon>Saprospirales</taxon>
        <taxon>Haliscomenobacteraceae</taxon>
        <taxon>Phaeodactylibacter</taxon>
    </lineage>
</organism>
<dbReference type="OrthoDB" id="1491396at2"/>
<gene>
    <name evidence="1" type="ORF">FRY97_00565</name>
</gene>
<dbReference type="EMBL" id="VOOR01000001">
    <property type="protein sequence ID" value="TXB70231.1"/>
    <property type="molecule type" value="Genomic_DNA"/>
</dbReference>
<accession>A0A5C6S841</accession>
<keyword evidence="2" id="KW-1185">Reference proteome</keyword>
<dbReference type="AlphaFoldDB" id="A0A5C6S841"/>
<evidence type="ECO:0000313" key="1">
    <source>
        <dbReference type="EMBL" id="TXB70231.1"/>
    </source>
</evidence>
<reference evidence="1 2" key="1">
    <citation type="submission" date="2019-08" db="EMBL/GenBank/DDBJ databases">
        <title>Genome of Phaeodactylibacter luteus.</title>
        <authorList>
            <person name="Bowman J.P."/>
        </authorList>
    </citation>
    <scope>NUCLEOTIDE SEQUENCE [LARGE SCALE GENOMIC DNA]</scope>
    <source>
        <strain evidence="1 2">KCTC 42180</strain>
    </source>
</reference>
<sequence>MKRIAKSKLIRSLSALPPTELSRFRDFVHSPFFNKHEPTQYLADYLLLHQSSWGEVTKQELSSELFPGEPFREALVNNIMSNLTQLLHRFLAQLGLEDEDMEEELALEAALSREVFPIFRAGLNKARKGLSLADPFDPATHRKRHRFALLEHKFLSSLENQYTVPSITASISGLDAWYTHLRLRYGVALKSLRVAHGAKDTDDWLPILQRYVQERSEGEWGTAVWPLHQQALEVLSNMEDESQYRALADLITEHESRLQLEDLEQLYKVRLDFCIRRVNAHSPYFQEELFRIYQMFLTTGTLIQRGQMLQVNYNNITSVACNVREYEWAARFVKDYADKLPAHGRENAYRYNMANVFFHLKDYDSARSLLLQVDFTNIYYKLKTKFLQVKIYYELGETQLLESTMDSLRIFMLRARRLSSDLRIGVKHYLQFGKRLSEASNMTGRQQKSAVRRLRKDLNAVQAPVLNKAWIEEQLNILLPEEAEA</sequence>
<name>A0A5C6S841_9BACT</name>
<evidence type="ECO:0000313" key="2">
    <source>
        <dbReference type="Proteomes" id="UP000321580"/>
    </source>
</evidence>
<dbReference type="Proteomes" id="UP000321580">
    <property type="component" value="Unassembled WGS sequence"/>
</dbReference>
<protein>
    <recommendedName>
        <fullName evidence="3">Tetratricopeptide repeat protein</fullName>
    </recommendedName>
</protein>
<dbReference type="RefSeq" id="WP_147165463.1">
    <property type="nucleotide sequence ID" value="NZ_VOOR01000001.1"/>
</dbReference>